<evidence type="ECO:0000313" key="1">
    <source>
        <dbReference type="EMBL" id="SEQ46729.1"/>
    </source>
</evidence>
<keyword evidence="2" id="KW-1185">Reference proteome</keyword>
<evidence type="ECO:0000313" key="2">
    <source>
        <dbReference type="Proteomes" id="UP000198512"/>
    </source>
</evidence>
<organism evidence="1 2">
    <name type="scientific">Pseudomonas cuatrocienegasensis</name>
    <dbReference type="NCBI Taxonomy" id="543360"/>
    <lineage>
        <taxon>Bacteria</taxon>
        <taxon>Pseudomonadati</taxon>
        <taxon>Pseudomonadota</taxon>
        <taxon>Gammaproteobacteria</taxon>
        <taxon>Pseudomonadales</taxon>
        <taxon>Pseudomonadaceae</taxon>
        <taxon>Pseudomonas</taxon>
    </lineage>
</organism>
<protein>
    <submittedName>
        <fullName evidence="1">Uncharacterized protein</fullName>
    </submittedName>
</protein>
<dbReference type="EMBL" id="FOFP01000006">
    <property type="protein sequence ID" value="SEQ46729.1"/>
    <property type="molecule type" value="Genomic_DNA"/>
</dbReference>
<comment type="caution">
    <text evidence="1">The sequence shown here is derived from an EMBL/GenBank/DDBJ whole genome shotgun (WGS) entry which is preliminary data.</text>
</comment>
<dbReference type="Proteomes" id="UP000198512">
    <property type="component" value="Unassembled WGS sequence"/>
</dbReference>
<gene>
    <name evidence="1" type="ORF">SAMN05216600_10683</name>
</gene>
<sequence length="62" mass="6783">MDGGRPRESPMQPSWLRAKGAFYPETNMRKAALFDASDAGNVDSGIDQTAILADLKMHMGTR</sequence>
<accession>A0ABY1BBR9</accession>
<proteinExistence type="predicted"/>
<reference evidence="1 2" key="1">
    <citation type="submission" date="2016-10" db="EMBL/GenBank/DDBJ databases">
        <authorList>
            <person name="Varghese N."/>
            <person name="Submissions S."/>
        </authorList>
    </citation>
    <scope>NUCLEOTIDE SEQUENCE [LARGE SCALE GENOMIC DNA]</scope>
    <source>
        <strain evidence="1 2">CIP 109853</strain>
    </source>
</reference>
<name>A0ABY1BBR9_9PSED</name>